<keyword evidence="3" id="KW-0547">Nucleotide-binding</keyword>
<evidence type="ECO:0000256" key="5">
    <source>
        <dbReference type="ARBA" id="ARBA00022970"/>
    </source>
</evidence>
<dbReference type="PANTHER" id="PTHR42798:SF2">
    <property type="entry name" value="ABC TRANSPORTER ATP-BINDING PROTEIN MG467-RELATED"/>
    <property type="match status" value="1"/>
</dbReference>
<dbReference type="GO" id="GO:0005524">
    <property type="term" value="F:ATP binding"/>
    <property type="evidence" value="ECO:0007669"/>
    <property type="project" value="UniProtKB-KW"/>
</dbReference>
<evidence type="ECO:0000313" key="8">
    <source>
        <dbReference type="Proteomes" id="UP000571018"/>
    </source>
</evidence>
<protein>
    <submittedName>
        <fullName evidence="7">ABC transporter ATP-binding protein</fullName>
    </submittedName>
</protein>
<feature type="domain" description="ABC transporter" evidence="6">
    <location>
        <begin position="4"/>
        <end position="231"/>
    </location>
</feature>
<dbReference type="Proteomes" id="UP000571018">
    <property type="component" value="Unassembled WGS sequence"/>
</dbReference>
<dbReference type="InterPro" id="IPR027417">
    <property type="entry name" value="P-loop_NTPase"/>
</dbReference>
<comment type="similarity">
    <text evidence="1">Belongs to the ABC transporter superfamily.</text>
</comment>
<dbReference type="SUPFAM" id="SSF52540">
    <property type="entry name" value="P-loop containing nucleoside triphosphate hydrolases"/>
    <property type="match status" value="1"/>
</dbReference>
<dbReference type="PROSITE" id="PS50893">
    <property type="entry name" value="ABC_TRANSPORTER_2"/>
    <property type="match status" value="1"/>
</dbReference>
<dbReference type="PANTHER" id="PTHR42798">
    <property type="entry name" value="LIPOPROTEIN-RELEASING SYSTEM ATP-BINDING PROTEIN LOLD"/>
    <property type="match status" value="1"/>
</dbReference>
<dbReference type="GO" id="GO:0006865">
    <property type="term" value="P:amino acid transport"/>
    <property type="evidence" value="ECO:0007669"/>
    <property type="project" value="UniProtKB-KW"/>
</dbReference>
<evidence type="ECO:0000313" key="7">
    <source>
        <dbReference type="EMBL" id="MBA5728315.1"/>
    </source>
</evidence>
<dbReference type="InterPro" id="IPR003593">
    <property type="entry name" value="AAA+_ATPase"/>
</dbReference>
<keyword evidence="8" id="KW-1185">Reference proteome</keyword>
<evidence type="ECO:0000256" key="4">
    <source>
        <dbReference type="ARBA" id="ARBA00022840"/>
    </source>
</evidence>
<keyword evidence="4 7" id="KW-0067">ATP-binding</keyword>
<dbReference type="EMBL" id="JACAOA010000001">
    <property type="protein sequence ID" value="MBA5728315.1"/>
    <property type="molecule type" value="Genomic_DNA"/>
</dbReference>
<gene>
    <name evidence="7" type="ORF">HW423_00740</name>
</gene>
<evidence type="ECO:0000256" key="3">
    <source>
        <dbReference type="ARBA" id="ARBA00022741"/>
    </source>
</evidence>
<comment type="caution">
    <text evidence="7">The sequence shown here is derived from an EMBL/GenBank/DDBJ whole genome shotgun (WGS) entry which is preliminary data.</text>
</comment>
<dbReference type="CDD" id="cd03255">
    <property type="entry name" value="ABC_MJ0796_LolCDE_FtsE"/>
    <property type="match status" value="1"/>
</dbReference>
<evidence type="ECO:0000259" key="6">
    <source>
        <dbReference type="PROSITE" id="PS50893"/>
    </source>
</evidence>
<accession>A0A839A3S2</accession>
<dbReference type="FunFam" id="3.40.50.300:FF:000032">
    <property type="entry name" value="Export ABC transporter ATP-binding protein"/>
    <property type="match status" value="1"/>
</dbReference>
<dbReference type="RefSeq" id="WP_218930047.1">
    <property type="nucleotide sequence ID" value="NZ_JACAOA010000001.1"/>
</dbReference>
<dbReference type="Gene3D" id="3.40.50.300">
    <property type="entry name" value="P-loop containing nucleotide triphosphate hydrolases"/>
    <property type="match status" value="1"/>
</dbReference>
<sequence length="233" mass="25528">MSYIELNDVVKEYKSGEIVTRANDGVTFTIESGEFAVILGPSGAGKSTTLNILGGMDKATSGEVIIAEKDISDYSDKELTTFRRNNIGFVFQNYNLVPNLTAKENVELSIQISNSDADVMDVLKQCGLDQRADNFPAQLSGGEQQRVSIARAIASKPKLLLADEPTGALDYETGKQILKLLQDTSRNTDTTIVVITHNTTISEMADRVIKIRNGKVDDIVINDTPLKVDEIKW</sequence>
<dbReference type="AlphaFoldDB" id="A0A839A3S2"/>
<dbReference type="Pfam" id="PF00005">
    <property type="entry name" value="ABC_tran"/>
    <property type="match status" value="1"/>
</dbReference>
<dbReference type="InterPro" id="IPR017871">
    <property type="entry name" value="ABC_transporter-like_CS"/>
</dbReference>
<dbReference type="InterPro" id="IPR017911">
    <property type="entry name" value="MacB-like_ATP-bd"/>
</dbReference>
<keyword evidence="2" id="KW-0813">Transport</keyword>
<evidence type="ECO:0000256" key="2">
    <source>
        <dbReference type="ARBA" id="ARBA00022448"/>
    </source>
</evidence>
<dbReference type="GO" id="GO:0016887">
    <property type="term" value="F:ATP hydrolysis activity"/>
    <property type="evidence" value="ECO:0007669"/>
    <property type="project" value="InterPro"/>
</dbReference>
<proteinExistence type="inferred from homology"/>
<dbReference type="PROSITE" id="PS00211">
    <property type="entry name" value="ABC_TRANSPORTER_1"/>
    <property type="match status" value="1"/>
</dbReference>
<evidence type="ECO:0000256" key="1">
    <source>
        <dbReference type="ARBA" id="ARBA00005417"/>
    </source>
</evidence>
<reference evidence="7 8" key="1">
    <citation type="submission" date="2020-06" db="EMBL/GenBank/DDBJ databases">
        <title>Reclassification of Facklamia ignava, Facklamia soureckii and Facklami tabacinasalis as Falseniella iganva gen. nov., comb. nov., Hutsoniella ignava gen. nov., comb. nov., and Ruoffia tabacinasalis gen. nov., comb. nov and description of Ruoffia haltotolerans sp. nov., isolated from hypersaline Inland Sea of Qatar.</title>
        <authorList>
            <person name="Fotedar R."/>
            <person name="Sankaranarayanan K."/>
            <person name="Lawson P."/>
            <person name="Caldwell M."/>
            <person name="Zeyara A."/>
            <person name="Al Malki A."/>
            <person name="Ali M."/>
        </authorList>
    </citation>
    <scope>NUCLEOTIDE SEQUENCE [LARGE SCALE GENOMIC DNA]</scope>
    <source>
        <strain evidence="7 8">INB8</strain>
    </source>
</reference>
<dbReference type="SMART" id="SM00382">
    <property type="entry name" value="AAA"/>
    <property type="match status" value="1"/>
</dbReference>
<organism evidence="7 8">
    <name type="scientific">Ruoffia halotolerans</name>
    <dbReference type="NCBI Taxonomy" id="2748684"/>
    <lineage>
        <taxon>Bacteria</taxon>
        <taxon>Bacillati</taxon>
        <taxon>Bacillota</taxon>
        <taxon>Bacilli</taxon>
        <taxon>Lactobacillales</taxon>
        <taxon>Aerococcaceae</taxon>
        <taxon>Ruoffia</taxon>
    </lineage>
</organism>
<name>A0A839A3S2_9LACT</name>
<dbReference type="GO" id="GO:0022857">
    <property type="term" value="F:transmembrane transporter activity"/>
    <property type="evidence" value="ECO:0007669"/>
    <property type="project" value="UniProtKB-ARBA"/>
</dbReference>
<keyword evidence="5" id="KW-0029">Amino-acid transport</keyword>
<dbReference type="InterPro" id="IPR003439">
    <property type="entry name" value="ABC_transporter-like_ATP-bd"/>
</dbReference>
<dbReference type="GO" id="GO:0098796">
    <property type="term" value="C:membrane protein complex"/>
    <property type="evidence" value="ECO:0007669"/>
    <property type="project" value="UniProtKB-ARBA"/>
</dbReference>